<reference evidence="1 2" key="1">
    <citation type="submission" date="2023-07" db="EMBL/GenBank/DDBJ databases">
        <title>Genomic Encyclopedia of Type Strains, Phase IV (KMG-IV): sequencing the most valuable type-strain genomes for metagenomic binning, comparative biology and taxonomic classification.</title>
        <authorList>
            <person name="Goeker M."/>
        </authorList>
    </citation>
    <scope>NUCLEOTIDE SEQUENCE [LARGE SCALE GENOMIC DNA]</scope>
    <source>
        <strain evidence="1 2">DSM 45903</strain>
    </source>
</reference>
<keyword evidence="2" id="KW-1185">Reference proteome</keyword>
<sequence>MNFADLLTYADIEHLKKLARHYRCGEDYHSKGDLIVSLLNYLGRPSQLRTVVESLDEEEVRFLEQLCFDPRDRFSQEDLIAKGRAALGEVEEKNPRSLVRMGLDRGWFFPGVHRDDRMLFQVPHDLRHRFLRLFAERMDVEQREEIVFHRNEEGMMVDDLHHFLRFIMEQEVTLTSEGSIYRQQQRQLFKRFSIPEKPVDRKGWRFGFGRRYHLYPDRFSLLYDYAFFRGYIREEETDLRLCLTSEGVGKIENKDAPCEGIELFRFWLRLYKKPIPQLPVIVRWIDLLSHDRWFPLDRLEEAVSHWLQPFYYETPSSLFQRVIRMMTHLGLVAVGRDKDERSFVRMNAAGHTWLTGLNAFVEKKLDNRFSPVAAGNKIQFGSQAGNKRFNME</sequence>
<evidence type="ECO:0000313" key="2">
    <source>
        <dbReference type="Proteomes" id="UP001185012"/>
    </source>
</evidence>
<name>A0ABU1II94_9BACL</name>
<dbReference type="RefSeq" id="WP_309861861.1">
    <property type="nucleotide sequence ID" value="NZ_JAVDQG010000001.1"/>
</dbReference>
<dbReference type="Proteomes" id="UP001185012">
    <property type="component" value="Unassembled WGS sequence"/>
</dbReference>
<protein>
    <submittedName>
        <fullName evidence="1">Uncharacterized protein</fullName>
    </submittedName>
</protein>
<comment type="caution">
    <text evidence="1">The sequence shown here is derived from an EMBL/GenBank/DDBJ whole genome shotgun (WGS) entry which is preliminary data.</text>
</comment>
<evidence type="ECO:0000313" key="1">
    <source>
        <dbReference type="EMBL" id="MDR6224488.1"/>
    </source>
</evidence>
<dbReference type="EMBL" id="JAVDQG010000001">
    <property type="protein sequence ID" value="MDR6224488.1"/>
    <property type="molecule type" value="Genomic_DNA"/>
</dbReference>
<organism evidence="1 2">
    <name type="scientific">Desmospora profundinema</name>
    <dbReference type="NCBI Taxonomy" id="1571184"/>
    <lineage>
        <taxon>Bacteria</taxon>
        <taxon>Bacillati</taxon>
        <taxon>Bacillota</taxon>
        <taxon>Bacilli</taxon>
        <taxon>Bacillales</taxon>
        <taxon>Thermoactinomycetaceae</taxon>
        <taxon>Desmospora</taxon>
    </lineage>
</organism>
<proteinExistence type="predicted"/>
<accession>A0ABU1II94</accession>
<gene>
    <name evidence="1" type="ORF">JOE21_000476</name>
</gene>